<feature type="domain" description="Myb/SANT-like DNA-binding" evidence="13">
    <location>
        <begin position="21"/>
        <end position="68"/>
    </location>
</feature>
<keyword evidence="7" id="KW-0479">Metal-binding</keyword>
<keyword evidence="15" id="KW-1185">Reference proteome</keyword>
<name>A0A8S9ZJJ7_9BILA</name>
<keyword evidence="6" id="KW-0540">Nuclease</keyword>
<dbReference type="PANTHER" id="PTHR22930">
    <property type="match status" value="1"/>
</dbReference>
<evidence type="ECO:0000313" key="14">
    <source>
        <dbReference type="EMBL" id="KAF7633526.1"/>
    </source>
</evidence>
<comment type="subunit">
    <text evidence="4">Self-associates forming complexes of several hundred monomers.</text>
</comment>
<feature type="domain" description="DDE Tnp4" evidence="12">
    <location>
        <begin position="289"/>
        <end position="443"/>
    </location>
</feature>
<evidence type="ECO:0000256" key="1">
    <source>
        <dbReference type="ARBA" id="ARBA00001968"/>
    </source>
</evidence>
<evidence type="ECO:0000256" key="11">
    <source>
        <dbReference type="SAM" id="MobiDB-lite"/>
    </source>
</evidence>
<gene>
    <name evidence="14" type="ORF">Mgra_00007107</name>
</gene>
<accession>A0A8S9ZJJ7</accession>
<dbReference type="GO" id="GO:0016787">
    <property type="term" value="F:hydrolase activity"/>
    <property type="evidence" value="ECO:0007669"/>
    <property type="project" value="UniProtKB-KW"/>
</dbReference>
<evidence type="ECO:0000256" key="6">
    <source>
        <dbReference type="ARBA" id="ARBA00022722"/>
    </source>
</evidence>
<keyword evidence="9" id="KW-0539">Nucleus</keyword>
<dbReference type="OrthoDB" id="5863278at2759"/>
<feature type="compositionally biased region" description="Basic and acidic residues" evidence="11">
    <location>
        <begin position="76"/>
        <end position="91"/>
    </location>
</feature>
<evidence type="ECO:0000256" key="4">
    <source>
        <dbReference type="ARBA" id="ARBA00011764"/>
    </source>
</evidence>
<evidence type="ECO:0000259" key="12">
    <source>
        <dbReference type="Pfam" id="PF13359"/>
    </source>
</evidence>
<evidence type="ECO:0000256" key="5">
    <source>
        <dbReference type="ARBA" id="ARBA00016807"/>
    </source>
</evidence>
<evidence type="ECO:0000256" key="10">
    <source>
        <dbReference type="ARBA" id="ARBA00025466"/>
    </source>
</evidence>
<evidence type="ECO:0000256" key="3">
    <source>
        <dbReference type="ARBA" id="ARBA00006958"/>
    </source>
</evidence>
<reference evidence="14" key="1">
    <citation type="journal article" date="2020" name="Ecol. Evol.">
        <title>Genome structure and content of the rice root-knot nematode (Meloidogyne graminicola).</title>
        <authorList>
            <person name="Phan N.T."/>
            <person name="Danchin E.G.J."/>
            <person name="Klopp C."/>
            <person name="Perfus-Barbeoch L."/>
            <person name="Kozlowski D.K."/>
            <person name="Koutsovoulos G.D."/>
            <person name="Lopez-Roques C."/>
            <person name="Bouchez O."/>
            <person name="Zahm M."/>
            <person name="Besnard G."/>
            <person name="Bellafiore S."/>
        </authorList>
    </citation>
    <scope>NUCLEOTIDE SEQUENCE</scope>
    <source>
        <strain evidence="14">VN-18</strain>
    </source>
</reference>
<comment type="function">
    <text evidence="10">Involved in transvection phenomena (= synapsis-dependent gene expression), where the synaptic pairing of chromosomes carrying genes with which zeste interacts influences the expression of these genes. Zeste binds to DNA and stimulates transcription from a nearby promoter.</text>
</comment>
<evidence type="ECO:0000259" key="13">
    <source>
        <dbReference type="Pfam" id="PF13873"/>
    </source>
</evidence>
<comment type="subcellular location">
    <subcellularLocation>
        <location evidence="2">Nucleus</location>
    </subcellularLocation>
</comment>
<comment type="caution">
    <text evidence="14">The sequence shown here is derived from an EMBL/GenBank/DDBJ whole genome shotgun (WGS) entry which is preliminary data.</text>
</comment>
<proteinExistence type="inferred from homology"/>
<comment type="cofactor">
    <cofactor evidence="1">
        <name>a divalent metal cation</name>
        <dbReference type="ChEBI" id="CHEBI:60240"/>
    </cofactor>
</comment>
<evidence type="ECO:0000256" key="7">
    <source>
        <dbReference type="ARBA" id="ARBA00022723"/>
    </source>
</evidence>
<dbReference type="InterPro" id="IPR028002">
    <property type="entry name" value="Myb_DNA-bind_5"/>
</dbReference>
<dbReference type="PANTHER" id="PTHR22930:SF85">
    <property type="entry name" value="GH03217P-RELATED"/>
    <property type="match status" value="1"/>
</dbReference>
<comment type="similarity">
    <text evidence="3">Belongs to the HARBI1 family.</text>
</comment>
<dbReference type="InterPro" id="IPR027806">
    <property type="entry name" value="HARBI1_dom"/>
</dbReference>
<organism evidence="14 15">
    <name type="scientific">Meloidogyne graminicola</name>
    <dbReference type="NCBI Taxonomy" id="189291"/>
    <lineage>
        <taxon>Eukaryota</taxon>
        <taxon>Metazoa</taxon>
        <taxon>Ecdysozoa</taxon>
        <taxon>Nematoda</taxon>
        <taxon>Chromadorea</taxon>
        <taxon>Rhabditida</taxon>
        <taxon>Tylenchina</taxon>
        <taxon>Tylenchomorpha</taxon>
        <taxon>Tylenchoidea</taxon>
        <taxon>Meloidogynidae</taxon>
        <taxon>Meloidogyninae</taxon>
        <taxon>Meloidogyne</taxon>
    </lineage>
</organism>
<dbReference type="GO" id="GO:0004518">
    <property type="term" value="F:nuclease activity"/>
    <property type="evidence" value="ECO:0007669"/>
    <property type="project" value="UniProtKB-KW"/>
</dbReference>
<dbReference type="Proteomes" id="UP000605970">
    <property type="component" value="Unassembled WGS sequence"/>
</dbReference>
<protein>
    <recommendedName>
        <fullName evidence="5">Regulatory protein zeste</fullName>
    </recommendedName>
</protein>
<feature type="region of interest" description="Disordered" evidence="11">
    <location>
        <begin position="65"/>
        <end position="91"/>
    </location>
</feature>
<dbReference type="GO" id="GO:0005634">
    <property type="term" value="C:nucleus"/>
    <property type="evidence" value="ECO:0007669"/>
    <property type="project" value="UniProtKB-SubCell"/>
</dbReference>
<evidence type="ECO:0000313" key="15">
    <source>
        <dbReference type="Proteomes" id="UP000605970"/>
    </source>
</evidence>
<evidence type="ECO:0000256" key="8">
    <source>
        <dbReference type="ARBA" id="ARBA00022801"/>
    </source>
</evidence>
<evidence type="ECO:0000256" key="2">
    <source>
        <dbReference type="ARBA" id="ARBA00004123"/>
    </source>
</evidence>
<dbReference type="EMBL" id="JABEBT010000075">
    <property type="protein sequence ID" value="KAF7633526.1"/>
    <property type="molecule type" value="Genomic_DNA"/>
</dbReference>
<evidence type="ECO:0000256" key="9">
    <source>
        <dbReference type="ARBA" id="ARBA00023242"/>
    </source>
</evidence>
<dbReference type="AlphaFoldDB" id="A0A8S9ZJJ7"/>
<sequence>MELFIAERVENDFLNFFPDNKKAHAQSCARKSWEELANDLNANHIGSQISWEQIRQKYKNMKKNVKAEDDEDDLEIPEKKQKLKRPRFESESGPKKISLENLQYKVLSLELLNQKKLTKVIDKFDNFLEKATPLLKGFEHYFTSTGLSQTLFYQTTQKTQEKEPSLEKVEDEDDEWLTKQLEGNDNEEERTDLINDDIKMDNRGKPLPVDFQVMLTLKYFASANLQLDVADKFNISQHTASTIIRRVAYAIASKSTEFIKFPKDINTIKLIKQHFFDTSNGFPQAVGAVDGCHILLSGILNREEEGAYVNRKNCHTINMMAIVDSFYRFLYIDCSWPGSSHDSFVLRQSQVWKFFEETERGPLADAIILADSGYPLRNWLMTPYLNPRSVAEKRFNTVHARARVKVEMTFGQWKRRFLMNSFGYRTLLRSVPTYILCTCVLHNIAKLLNLPEVTDQEFNEDCAGAKIPDIQPPKILDKFITEEAPSEDELLLVDPPIPTRNVTENQKRILGINKRKEITQNRFSSM</sequence>
<dbReference type="GO" id="GO:0046872">
    <property type="term" value="F:metal ion binding"/>
    <property type="evidence" value="ECO:0007669"/>
    <property type="project" value="UniProtKB-KW"/>
</dbReference>
<dbReference type="Pfam" id="PF13873">
    <property type="entry name" value="Myb_DNA-bind_5"/>
    <property type="match status" value="1"/>
</dbReference>
<dbReference type="Pfam" id="PF13359">
    <property type="entry name" value="DDE_Tnp_4"/>
    <property type="match status" value="1"/>
</dbReference>
<keyword evidence="8" id="KW-0378">Hydrolase</keyword>
<dbReference type="InterPro" id="IPR045249">
    <property type="entry name" value="HARBI1-like"/>
</dbReference>